<evidence type="ECO:0000256" key="4">
    <source>
        <dbReference type="PROSITE-ProRule" id="PRU00335"/>
    </source>
</evidence>
<dbReference type="Pfam" id="PF21351">
    <property type="entry name" value="TetR_C_41"/>
    <property type="match status" value="1"/>
</dbReference>
<dbReference type="Gene3D" id="1.10.357.10">
    <property type="entry name" value="Tetracycline Repressor, domain 2"/>
    <property type="match status" value="1"/>
</dbReference>
<dbReference type="AlphaFoldDB" id="A0A4V2NW71"/>
<keyword evidence="3" id="KW-0804">Transcription</keyword>
<dbReference type="Pfam" id="PF00440">
    <property type="entry name" value="TetR_N"/>
    <property type="match status" value="1"/>
</dbReference>
<dbReference type="PRINTS" id="PR00455">
    <property type="entry name" value="HTHTETR"/>
</dbReference>
<dbReference type="OrthoDB" id="9805134at2"/>
<feature type="domain" description="HTH tetR-type" evidence="5">
    <location>
        <begin position="18"/>
        <end position="78"/>
    </location>
</feature>
<keyword evidence="1" id="KW-0805">Transcription regulation</keyword>
<comment type="caution">
    <text evidence="6">The sequence shown here is derived from an EMBL/GenBank/DDBJ whole genome shotgun (WGS) entry which is preliminary data.</text>
</comment>
<evidence type="ECO:0000256" key="1">
    <source>
        <dbReference type="ARBA" id="ARBA00023015"/>
    </source>
</evidence>
<dbReference type="PROSITE" id="PS50977">
    <property type="entry name" value="HTH_TETR_2"/>
    <property type="match status" value="1"/>
</dbReference>
<name>A0A4V2NW71_9ACTN</name>
<organism evidence="6 7">
    <name type="scientific">Rubrobacter taiwanensis</name>
    <dbReference type="NCBI Taxonomy" id="185139"/>
    <lineage>
        <taxon>Bacteria</taxon>
        <taxon>Bacillati</taxon>
        <taxon>Actinomycetota</taxon>
        <taxon>Rubrobacteria</taxon>
        <taxon>Rubrobacterales</taxon>
        <taxon>Rubrobacteraceae</taxon>
        <taxon>Rubrobacter</taxon>
    </lineage>
</organism>
<proteinExistence type="predicted"/>
<evidence type="ECO:0000259" key="5">
    <source>
        <dbReference type="PROSITE" id="PS50977"/>
    </source>
</evidence>
<dbReference type="SUPFAM" id="SSF46689">
    <property type="entry name" value="Homeodomain-like"/>
    <property type="match status" value="1"/>
</dbReference>
<reference evidence="6 7" key="1">
    <citation type="submission" date="2019-03" db="EMBL/GenBank/DDBJ databases">
        <title>Whole genome sequence of a novel Rubrobacter taiwanensis strain, isolated from Yellowstone National Park.</title>
        <authorList>
            <person name="Freed S."/>
            <person name="Ramaley R.F."/>
            <person name="Kyndt J.A."/>
        </authorList>
    </citation>
    <scope>NUCLEOTIDE SEQUENCE [LARGE SCALE GENOMIC DNA]</scope>
    <source>
        <strain evidence="6 7">Yellowstone</strain>
    </source>
</reference>
<dbReference type="Proteomes" id="UP000295244">
    <property type="component" value="Unassembled WGS sequence"/>
</dbReference>
<gene>
    <name evidence="6" type="ORF">E0L93_10350</name>
</gene>
<dbReference type="InterPro" id="IPR050109">
    <property type="entry name" value="HTH-type_TetR-like_transc_reg"/>
</dbReference>
<dbReference type="PANTHER" id="PTHR30055">
    <property type="entry name" value="HTH-TYPE TRANSCRIPTIONAL REGULATOR RUTR"/>
    <property type="match status" value="1"/>
</dbReference>
<dbReference type="InterPro" id="IPR001647">
    <property type="entry name" value="HTH_TetR"/>
</dbReference>
<evidence type="ECO:0000313" key="6">
    <source>
        <dbReference type="EMBL" id="TCJ16222.1"/>
    </source>
</evidence>
<dbReference type="EMBL" id="SKBU01000017">
    <property type="protein sequence ID" value="TCJ16222.1"/>
    <property type="molecule type" value="Genomic_DNA"/>
</dbReference>
<dbReference type="InterPro" id="IPR049484">
    <property type="entry name" value="Rv0078-like_C"/>
</dbReference>
<keyword evidence="2 4" id="KW-0238">DNA-binding</keyword>
<evidence type="ECO:0000313" key="7">
    <source>
        <dbReference type="Proteomes" id="UP000295244"/>
    </source>
</evidence>
<dbReference type="GO" id="GO:0000976">
    <property type="term" value="F:transcription cis-regulatory region binding"/>
    <property type="evidence" value="ECO:0007669"/>
    <property type="project" value="TreeGrafter"/>
</dbReference>
<dbReference type="PANTHER" id="PTHR30055:SF234">
    <property type="entry name" value="HTH-TYPE TRANSCRIPTIONAL REGULATOR BETI"/>
    <property type="match status" value="1"/>
</dbReference>
<keyword evidence="7" id="KW-1185">Reference proteome</keyword>
<sequence length="209" mass="23473">MNVNEDVKRRRTQAERRAATRRALLDAARALFAEKGYHGTAAEEIVRRAGLTRGALYHHFEDKKDLFRVVVDEMESEIDEEIEKAERAEARLPEAVMAGYRAFVDAVLDPEMKRTFFLDGPSVLGWEWREIDARHAVGKIEEGLDALIAEGYIEPQPVGPLARLINGALLEAAFFVAASDDPEAARDEAWGAMERLVGGLMRRRSPAQR</sequence>
<evidence type="ECO:0000256" key="2">
    <source>
        <dbReference type="ARBA" id="ARBA00023125"/>
    </source>
</evidence>
<dbReference type="InterPro" id="IPR009057">
    <property type="entry name" value="Homeodomain-like_sf"/>
</dbReference>
<dbReference type="GO" id="GO:0003700">
    <property type="term" value="F:DNA-binding transcription factor activity"/>
    <property type="evidence" value="ECO:0007669"/>
    <property type="project" value="TreeGrafter"/>
</dbReference>
<evidence type="ECO:0000256" key="3">
    <source>
        <dbReference type="ARBA" id="ARBA00023163"/>
    </source>
</evidence>
<dbReference type="RefSeq" id="WP_132691622.1">
    <property type="nucleotide sequence ID" value="NZ_SKBU01000017.1"/>
</dbReference>
<protein>
    <submittedName>
        <fullName evidence="6">TetR/AcrR family transcriptional regulator</fullName>
    </submittedName>
</protein>
<feature type="DNA-binding region" description="H-T-H motif" evidence="4">
    <location>
        <begin position="41"/>
        <end position="60"/>
    </location>
</feature>
<accession>A0A4V2NW71</accession>